<keyword evidence="3" id="KW-1185">Reference proteome</keyword>
<accession>M5GEH9</accession>
<dbReference type="GeneID" id="63686789"/>
<evidence type="ECO:0000313" key="2">
    <source>
        <dbReference type="EMBL" id="EJU05437.1"/>
    </source>
</evidence>
<sequence length="186" mass="21054">MSAPPSKTLTPKSRVSSTRSSKLIENELESHEEPEEDQEIEAVTEGLEGEEEDHTMDETQEESIVKETTPEPAGSDEDQEPPSKDLPEILAMVPAPNEDHEAWWKVGRVLKFQVELIKWIMEHNSKEQWRSVPPMAASYMGPAFKAQWYACMGKQIAVKLATCRGPVYSPFKEWVEMPRTAVVGRD</sequence>
<feature type="compositionally biased region" description="Polar residues" evidence="1">
    <location>
        <begin position="1"/>
        <end position="21"/>
    </location>
</feature>
<feature type="compositionally biased region" description="Basic and acidic residues" evidence="1">
    <location>
        <begin position="22"/>
        <end position="31"/>
    </location>
</feature>
<dbReference type="RefSeq" id="XP_040632331.1">
    <property type="nucleotide sequence ID" value="XM_040771727.1"/>
</dbReference>
<dbReference type="AlphaFoldDB" id="M5GEH9"/>
<feature type="region of interest" description="Disordered" evidence="1">
    <location>
        <begin position="1"/>
        <end position="85"/>
    </location>
</feature>
<dbReference type="HOGENOM" id="CLU_1457776_0_0_1"/>
<gene>
    <name evidence="2" type="ORF">DACRYDRAFT_19935</name>
</gene>
<evidence type="ECO:0000313" key="3">
    <source>
        <dbReference type="Proteomes" id="UP000030653"/>
    </source>
</evidence>
<organism evidence="2 3">
    <name type="scientific">Dacryopinax primogenitus (strain DJM 731)</name>
    <name type="common">Brown rot fungus</name>
    <dbReference type="NCBI Taxonomy" id="1858805"/>
    <lineage>
        <taxon>Eukaryota</taxon>
        <taxon>Fungi</taxon>
        <taxon>Dikarya</taxon>
        <taxon>Basidiomycota</taxon>
        <taxon>Agaricomycotina</taxon>
        <taxon>Dacrymycetes</taxon>
        <taxon>Dacrymycetales</taxon>
        <taxon>Dacrymycetaceae</taxon>
        <taxon>Dacryopinax</taxon>
    </lineage>
</organism>
<proteinExistence type="predicted"/>
<feature type="non-terminal residue" evidence="2">
    <location>
        <position position="1"/>
    </location>
</feature>
<protein>
    <submittedName>
        <fullName evidence="2">Uncharacterized protein</fullName>
    </submittedName>
</protein>
<reference evidence="2 3" key="1">
    <citation type="journal article" date="2012" name="Science">
        <title>The Paleozoic origin of enzymatic lignin decomposition reconstructed from 31 fungal genomes.</title>
        <authorList>
            <person name="Floudas D."/>
            <person name="Binder M."/>
            <person name="Riley R."/>
            <person name="Barry K."/>
            <person name="Blanchette R.A."/>
            <person name="Henrissat B."/>
            <person name="Martinez A.T."/>
            <person name="Otillar R."/>
            <person name="Spatafora J.W."/>
            <person name="Yadav J.S."/>
            <person name="Aerts A."/>
            <person name="Benoit I."/>
            <person name="Boyd A."/>
            <person name="Carlson A."/>
            <person name="Copeland A."/>
            <person name="Coutinho P.M."/>
            <person name="de Vries R.P."/>
            <person name="Ferreira P."/>
            <person name="Findley K."/>
            <person name="Foster B."/>
            <person name="Gaskell J."/>
            <person name="Glotzer D."/>
            <person name="Gorecki P."/>
            <person name="Heitman J."/>
            <person name="Hesse C."/>
            <person name="Hori C."/>
            <person name="Igarashi K."/>
            <person name="Jurgens J.A."/>
            <person name="Kallen N."/>
            <person name="Kersten P."/>
            <person name="Kohler A."/>
            <person name="Kuees U."/>
            <person name="Kumar T.K.A."/>
            <person name="Kuo A."/>
            <person name="LaButti K."/>
            <person name="Larrondo L.F."/>
            <person name="Lindquist E."/>
            <person name="Ling A."/>
            <person name="Lombard V."/>
            <person name="Lucas S."/>
            <person name="Lundell T."/>
            <person name="Martin R."/>
            <person name="McLaughlin D.J."/>
            <person name="Morgenstern I."/>
            <person name="Morin E."/>
            <person name="Murat C."/>
            <person name="Nagy L.G."/>
            <person name="Nolan M."/>
            <person name="Ohm R.A."/>
            <person name="Patyshakuliyeva A."/>
            <person name="Rokas A."/>
            <person name="Ruiz-Duenas F.J."/>
            <person name="Sabat G."/>
            <person name="Salamov A."/>
            <person name="Samejima M."/>
            <person name="Schmutz J."/>
            <person name="Slot J.C."/>
            <person name="St John F."/>
            <person name="Stenlid J."/>
            <person name="Sun H."/>
            <person name="Sun S."/>
            <person name="Syed K."/>
            <person name="Tsang A."/>
            <person name="Wiebenga A."/>
            <person name="Young D."/>
            <person name="Pisabarro A."/>
            <person name="Eastwood D.C."/>
            <person name="Martin F."/>
            <person name="Cullen D."/>
            <person name="Grigoriev I.V."/>
            <person name="Hibbett D.S."/>
        </authorList>
    </citation>
    <scope>NUCLEOTIDE SEQUENCE [LARGE SCALE GENOMIC DNA]</scope>
    <source>
        <strain evidence="2 3">DJM-731 SS1</strain>
    </source>
</reference>
<name>M5GEH9_DACPD</name>
<dbReference type="EMBL" id="JH795856">
    <property type="protein sequence ID" value="EJU05437.1"/>
    <property type="molecule type" value="Genomic_DNA"/>
</dbReference>
<evidence type="ECO:0000256" key="1">
    <source>
        <dbReference type="SAM" id="MobiDB-lite"/>
    </source>
</evidence>
<dbReference type="Proteomes" id="UP000030653">
    <property type="component" value="Unassembled WGS sequence"/>
</dbReference>
<feature type="compositionally biased region" description="Acidic residues" evidence="1">
    <location>
        <begin position="32"/>
        <end position="61"/>
    </location>
</feature>